<gene>
    <name evidence="1" type="ORF">H5410_001671</name>
</gene>
<protein>
    <submittedName>
        <fullName evidence="1">Uncharacterized protein</fullName>
    </submittedName>
</protein>
<evidence type="ECO:0000313" key="1">
    <source>
        <dbReference type="EMBL" id="KAG5629954.1"/>
    </source>
</evidence>
<dbReference type="EMBL" id="JACXVP010000001">
    <property type="protein sequence ID" value="KAG5629954.1"/>
    <property type="molecule type" value="Genomic_DNA"/>
</dbReference>
<reference evidence="1 2" key="1">
    <citation type="submission" date="2020-09" db="EMBL/GenBank/DDBJ databases">
        <title>De no assembly of potato wild relative species, Solanum commersonii.</title>
        <authorList>
            <person name="Cho K."/>
        </authorList>
    </citation>
    <scope>NUCLEOTIDE SEQUENCE [LARGE SCALE GENOMIC DNA]</scope>
    <source>
        <strain evidence="1">LZ3.2</strain>
        <tissue evidence="1">Leaf</tissue>
    </source>
</reference>
<keyword evidence="2" id="KW-1185">Reference proteome</keyword>
<comment type="caution">
    <text evidence="1">The sequence shown here is derived from an EMBL/GenBank/DDBJ whole genome shotgun (WGS) entry which is preliminary data.</text>
</comment>
<dbReference type="AlphaFoldDB" id="A0A9J6B084"/>
<name>A0A9J6B084_SOLCO</name>
<sequence>MNSIGDGIEEYNELVAALDKHEYGSTTHLRYVYLGEENTLRSSFWQFEFKARRVFGICIKRFKRAIGWTIADIIGIPTVFALTKSNSCEHKPDIEHQRRLNPPMQEVVKKEIIKWLDQSHLSHSEIVVGYVTCGVCLKGRYYLLFQNEKNELVQ</sequence>
<proteinExistence type="predicted"/>
<organism evidence="1 2">
    <name type="scientific">Solanum commersonii</name>
    <name type="common">Commerson's wild potato</name>
    <name type="synonym">Commerson's nightshade</name>
    <dbReference type="NCBI Taxonomy" id="4109"/>
    <lineage>
        <taxon>Eukaryota</taxon>
        <taxon>Viridiplantae</taxon>
        <taxon>Streptophyta</taxon>
        <taxon>Embryophyta</taxon>
        <taxon>Tracheophyta</taxon>
        <taxon>Spermatophyta</taxon>
        <taxon>Magnoliopsida</taxon>
        <taxon>eudicotyledons</taxon>
        <taxon>Gunneridae</taxon>
        <taxon>Pentapetalae</taxon>
        <taxon>asterids</taxon>
        <taxon>lamiids</taxon>
        <taxon>Solanales</taxon>
        <taxon>Solanaceae</taxon>
        <taxon>Solanoideae</taxon>
        <taxon>Solaneae</taxon>
        <taxon>Solanum</taxon>
    </lineage>
</organism>
<accession>A0A9J6B084</accession>
<evidence type="ECO:0000313" key="2">
    <source>
        <dbReference type="Proteomes" id="UP000824120"/>
    </source>
</evidence>
<dbReference type="OrthoDB" id="1929490at2759"/>
<dbReference type="Proteomes" id="UP000824120">
    <property type="component" value="Chromosome 1"/>
</dbReference>